<dbReference type="PANTHER" id="PTHR32027">
    <property type="entry name" value="CYTOSINE DEAMINASE"/>
    <property type="match status" value="1"/>
</dbReference>
<organism evidence="2 3">
    <name type="scientific">Nakamurella aerolata</name>
    <dbReference type="NCBI Taxonomy" id="1656892"/>
    <lineage>
        <taxon>Bacteria</taxon>
        <taxon>Bacillati</taxon>
        <taxon>Actinomycetota</taxon>
        <taxon>Actinomycetes</taxon>
        <taxon>Nakamurellales</taxon>
        <taxon>Nakamurellaceae</taxon>
        <taxon>Nakamurella</taxon>
    </lineage>
</organism>
<evidence type="ECO:0000259" key="1">
    <source>
        <dbReference type="Pfam" id="PF07969"/>
    </source>
</evidence>
<accession>A0A849A635</accession>
<evidence type="ECO:0000313" key="3">
    <source>
        <dbReference type="Proteomes" id="UP000562984"/>
    </source>
</evidence>
<keyword evidence="3" id="KW-1185">Reference proteome</keyword>
<dbReference type="GO" id="GO:0016814">
    <property type="term" value="F:hydrolase activity, acting on carbon-nitrogen (but not peptide) bonds, in cyclic amidines"/>
    <property type="evidence" value="ECO:0007669"/>
    <property type="project" value="TreeGrafter"/>
</dbReference>
<dbReference type="AlphaFoldDB" id="A0A849A635"/>
<dbReference type="Gene3D" id="2.30.40.10">
    <property type="entry name" value="Urease, subunit C, domain 1"/>
    <property type="match status" value="1"/>
</dbReference>
<gene>
    <name evidence="2" type="ORF">HKD39_03845</name>
</gene>
<sequence length="417" mass="43793">MLLREVRPWGGPAADVLLRDGVIAEIRPHAAGAGGQRSQVDTVDGAGRLLVPALVDAHVHLDSNRLGLPFREHTAGTADAPATLAQLIGNDRAHWREDPPVAERAATAIGLALARGCTRFRSYAQVDTDCRLERLEGVLAAAQQFAGRAEVTVIAFPQAGVITDPGVADLLAAALQAGAGIIGGIDPCGLDRDPAGQLDVVFSLAQRHQVPVDIHLHERGTLGAFSMELIAERTKSLGMAGQVTISHAFALGASNDDATVGRLVELLTDNDIAVATVAPAGTGTLPLRRLTDAGVRVGLGQDGMRDYWSPYGDADLLDRTWQLAFTQNYRADALIDYALAVASIGGRSVLDPQAPRLGGVHDRPGLAVGDPAELLVIDGDSVTAAVMDRSGDRTVLHRGRVVADGLALVGRRYRTGH</sequence>
<dbReference type="SUPFAM" id="SSF51556">
    <property type="entry name" value="Metallo-dependent hydrolases"/>
    <property type="match status" value="1"/>
</dbReference>
<dbReference type="EMBL" id="JABEND010000002">
    <property type="protein sequence ID" value="NNG34863.1"/>
    <property type="molecule type" value="Genomic_DNA"/>
</dbReference>
<comment type="caution">
    <text evidence="2">The sequence shown here is derived from an EMBL/GenBank/DDBJ whole genome shotgun (WGS) entry which is preliminary data.</text>
</comment>
<dbReference type="SUPFAM" id="SSF51338">
    <property type="entry name" value="Composite domain of metallo-dependent hydrolases"/>
    <property type="match status" value="1"/>
</dbReference>
<dbReference type="InterPro" id="IPR013108">
    <property type="entry name" value="Amidohydro_3"/>
</dbReference>
<dbReference type="InterPro" id="IPR052349">
    <property type="entry name" value="Metallo-hydrolase_Enzymes"/>
</dbReference>
<evidence type="ECO:0000313" key="2">
    <source>
        <dbReference type="EMBL" id="NNG34863.1"/>
    </source>
</evidence>
<reference evidence="2 3" key="1">
    <citation type="submission" date="2020-05" db="EMBL/GenBank/DDBJ databases">
        <title>Nakamurella sp. DB0629 isolated from air conditioner.</title>
        <authorList>
            <person name="Kim D.H."/>
            <person name="Kim D.-U."/>
        </authorList>
    </citation>
    <scope>NUCLEOTIDE SEQUENCE [LARGE SCALE GENOMIC DNA]</scope>
    <source>
        <strain evidence="2 3">DB0629</strain>
    </source>
</reference>
<feature type="domain" description="Amidohydrolase 3" evidence="1">
    <location>
        <begin position="155"/>
        <end position="402"/>
    </location>
</feature>
<keyword evidence="2" id="KW-0378">Hydrolase</keyword>
<dbReference type="Pfam" id="PF07969">
    <property type="entry name" value="Amidohydro_3"/>
    <property type="match status" value="1"/>
</dbReference>
<dbReference type="RefSeq" id="WP_171198533.1">
    <property type="nucleotide sequence ID" value="NZ_JABEND010000002.1"/>
</dbReference>
<dbReference type="PANTHER" id="PTHR32027:SF9">
    <property type="entry name" value="BLL3847 PROTEIN"/>
    <property type="match status" value="1"/>
</dbReference>
<protein>
    <submittedName>
        <fullName evidence="2">Amidohydrolase family protein</fullName>
    </submittedName>
</protein>
<dbReference type="InterPro" id="IPR011059">
    <property type="entry name" value="Metal-dep_hydrolase_composite"/>
</dbReference>
<dbReference type="InterPro" id="IPR032466">
    <property type="entry name" value="Metal_Hydrolase"/>
</dbReference>
<name>A0A849A635_9ACTN</name>
<proteinExistence type="predicted"/>
<dbReference type="Gene3D" id="3.20.20.140">
    <property type="entry name" value="Metal-dependent hydrolases"/>
    <property type="match status" value="1"/>
</dbReference>
<dbReference type="Proteomes" id="UP000562984">
    <property type="component" value="Unassembled WGS sequence"/>
</dbReference>